<evidence type="ECO:0000313" key="3">
    <source>
        <dbReference type="Proteomes" id="UP000008237"/>
    </source>
</evidence>
<dbReference type="AlphaFoldDB" id="E2BFF9"/>
<proteinExistence type="predicted"/>
<dbReference type="InParanoid" id="E2BFF9"/>
<evidence type="ECO:0000256" key="1">
    <source>
        <dbReference type="SAM" id="MobiDB-lite"/>
    </source>
</evidence>
<accession>E2BFF9</accession>
<keyword evidence="3" id="KW-1185">Reference proteome</keyword>
<protein>
    <submittedName>
        <fullName evidence="2">Uncharacterized protein</fullName>
    </submittedName>
</protein>
<reference evidence="2 3" key="1">
    <citation type="journal article" date="2010" name="Science">
        <title>Genomic comparison of the ants Camponotus floridanus and Harpegnathos saltator.</title>
        <authorList>
            <person name="Bonasio R."/>
            <person name="Zhang G."/>
            <person name="Ye C."/>
            <person name="Mutti N.S."/>
            <person name="Fang X."/>
            <person name="Qin N."/>
            <person name="Donahue G."/>
            <person name="Yang P."/>
            <person name="Li Q."/>
            <person name="Li C."/>
            <person name="Zhang P."/>
            <person name="Huang Z."/>
            <person name="Berger S.L."/>
            <person name="Reinberg D."/>
            <person name="Wang J."/>
            <person name="Liebig J."/>
        </authorList>
    </citation>
    <scope>NUCLEOTIDE SEQUENCE [LARGE SCALE GENOMIC DNA]</scope>
    <source>
        <strain evidence="2 3">R22 G/1</strain>
    </source>
</reference>
<dbReference type="Proteomes" id="UP000008237">
    <property type="component" value="Unassembled WGS sequence"/>
</dbReference>
<dbReference type="EMBL" id="GL448036">
    <property type="protein sequence ID" value="EFN85572.1"/>
    <property type="molecule type" value="Genomic_DNA"/>
</dbReference>
<gene>
    <name evidence="2" type="ORF">EAI_17551</name>
</gene>
<sequence length="91" mass="10809">MSLWSPCPKVLRHPTQRTTRKQQVHVLPITSPTHGLRVKETASRRVSETRRDDKGSRWREKREKKSVLWPYRYQCTISEVIGPEHRLLHNA</sequence>
<name>E2BFF9_HARSA</name>
<organism evidence="3">
    <name type="scientific">Harpegnathos saltator</name>
    <name type="common">Jerdon's jumping ant</name>
    <dbReference type="NCBI Taxonomy" id="610380"/>
    <lineage>
        <taxon>Eukaryota</taxon>
        <taxon>Metazoa</taxon>
        <taxon>Ecdysozoa</taxon>
        <taxon>Arthropoda</taxon>
        <taxon>Hexapoda</taxon>
        <taxon>Insecta</taxon>
        <taxon>Pterygota</taxon>
        <taxon>Neoptera</taxon>
        <taxon>Endopterygota</taxon>
        <taxon>Hymenoptera</taxon>
        <taxon>Apocrita</taxon>
        <taxon>Aculeata</taxon>
        <taxon>Formicoidea</taxon>
        <taxon>Formicidae</taxon>
        <taxon>Ponerinae</taxon>
        <taxon>Ponerini</taxon>
        <taxon>Harpegnathos</taxon>
    </lineage>
</organism>
<evidence type="ECO:0000313" key="2">
    <source>
        <dbReference type="EMBL" id="EFN85572.1"/>
    </source>
</evidence>
<feature type="compositionally biased region" description="Basic and acidic residues" evidence="1">
    <location>
        <begin position="37"/>
        <end position="63"/>
    </location>
</feature>
<feature type="region of interest" description="Disordered" evidence="1">
    <location>
        <begin position="35"/>
        <end position="63"/>
    </location>
</feature>